<sequence>MTMRRRQWWSVTEHAGSLVAPGTALPPRARSLQYTTNYTEITTERK</sequence>
<dbReference type="AlphaFoldDB" id="A0A0A9EXZ4"/>
<dbReference type="EMBL" id="GBRH01195145">
    <property type="protein sequence ID" value="JAE02751.1"/>
    <property type="molecule type" value="Transcribed_RNA"/>
</dbReference>
<name>A0A0A9EXZ4_ARUDO</name>
<accession>A0A0A9EXZ4</accession>
<reference evidence="1" key="2">
    <citation type="journal article" date="2015" name="Data Brief">
        <title>Shoot transcriptome of the giant reed, Arundo donax.</title>
        <authorList>
            <person name="Barrero R.A."/>
            <person name="Guerrero F.D."/>
            <person name="Moolhuijzen P."/>
            <person name="Goolsby J.A."/>
            <person name="Tidwell J."/>
            <person name="Bellgard S.E."/>
            <person name="Bellgard M.I."/>
        </authorList>
    </citation>
    <scope>NUCLEOTIDE SEQUENCE</scope>
    <source>
        <tissue evidence="1">Shoot tissue taken approximately 20 cm above the soil surface</tissue>
    </source>
</reference>
<reference evidence="1" key="1">
    <citation type="submission" date="2014-09" db="EMBL/GenBank/DDBJ databases">
        <authorList>
            <person name="Magalhaes I.L.F."/>
            <person name="Oliveira U."/>
            <person name="Santos F.R."/>
            <person name="Vidigal T.H.D.A."/>
            <person name="Brescovit A.D."/>
            <person name="Santos A.J."/>
        </authorList>
    </citation>
    <scope>NUCLEOTIDE SEQUENCE</scope>
    <source>
        <tissue evidence="1">Shoot tissue taken approximately 20 cm above the soil surface</tissue>
    </source>
</reference>
<organism evidence="1">
    <name type="scientific">Arundo donax</name>
    <name type="common">Giant reed</name>
    <name type="synonym">Donax arundinaceus</name>
    <dbReference type="NCBI Taxonomy" id="35708"/>
    <lineage>
        <taxon>Eukaryota</taxon>
        <taxon>Viridiplantae</taxon>
        <taxon>Streptophyta</taxon>
        <taxon>Embryophyta</taxon>
        <taxon>Tracheophyta</taxon>
        <taxon>Spermatophyta</taxon>
        <taxon>Magnoliopsida</taxon>
        <taxon>Liliopsida</taxon>
        <taxon>Poales</taxon>
        <taxon>Poaceae</taxon>
        <taxon>PACMAD clade</taxon>
        <taxon>Arundinoideae</taxon>
        <taxon>Arundineae</taxon>
        <taxon>Arundo</taxon>
    </lineage>
</organism>
<proteinExistence type="predicted"/>
<protein>
    <submittedName>
        <fullName evidence="1">Uncharacterized protein</fullName>
    </submittedName>
</protein>
<evidence type="ECO:0000313" key="1">
    <source>
        <dbReference type="EMBL" id="JAE02751.1"/>
    </source>
</evidence>